<organism evidence="1 2">
    <name type="scientific">Sphaerisporangium flaviroseum</name>
    <dbReference type="NCBI Taxonomy" id="509199"/>
    <lineage>
        <taxon>Bacteria</taxon>
        <taxon>Bacillati</taxon>
        <taxon>Actinomycetota</taxon>
        <taxon>Actinomycetes</taxon>
        <taxon>Streptosporangiales</taxon>
        <taxon>Streptosporangiaceae</taxon>
        <taxon>Sphaerisporangium</taxon>
    </lineage>
</organism>
<accession>A0ABP7J2B5</accession>
<sequence>MPKTTSDRPHGYDAETDTVRVRRHDLARLLLTFRDHAAELREGLTKTLIGPRLGWEKDEG</sequence>
<name>A0ABP7J2B5_9ACTN</name>
<evidence type="ECO:0000313" key="2">
    <source>
        <dbReference type="Proteomes" id="UP001500888"/>
    </source>
</evidence>
<gene>
    <name evidence="1" type="ORF">GCM10022226_62130</name>
</gene>
<reference evidence="2" key="1">
    <citation type="journal article" date="2019" name="Int. J. Syst. Evol. Microbiol.">
        <title>The Global Catalogue of Microorganisms (GCM) 10K type strain sequencing project: providing services to taxonomists for standard genome sequencing and annotation.</title>
        <authorList>
            <consortium name="The Broad Institute Genomics Platform"/>
            <consortium name="The Broad Institute Genome Sequencing Center for Infectious Disease"/>
            <person name="Wu L."/>
            <person name="Ma J."/>
        </authorList>
    </citation>
    <scope>NUCLEOTIDE SEQUENCE [LARGE SCALE GENOMIC DNA]</scope>
    <source>
        <strain evidence="2">JCM 16908</strain>
    </source>
</reference>
<dbReference type="Proteomes" id="UP001500888">
    <property type="component" value="Unassembled WGS sequence"/>
</dbReference>
<dbReference type="RefSeq" id="WP_344948240.1">
    <property type="nucleotide sequence ID" value="NZ_BAAAZR010000031.1"/>
</dbReference>
<evidence type="ECO:0000313" key="1">
    <source>
        <dbReference type="EMBL" id="GAA3832480.1"/>
    </source>
</evidence>
<comment type="caution">
    <text evidence="1">The sequence shown here is derived from an EMBL/GenBank/DDBJ whole genome shotgun (WGS) entry which is preliminary data.</text>
</comment>
<proteinExistence type="predicted"/>
<dbReference type="EMBL" id="BAAAZR010000031">
    <property type="protein sequence ID" value="GAA3832480.1"/>
    <property type="molecule type" value="Genomic_DNA"/>
</dbReference>
<protein>
    <submittedName>
        <fullName evidence="1">Uncharacterized protein</fullName>
    </submittedName>
</protein>
<keyword evidence="2" id="KW-1185">Reference proteome</keyword>